<evidence type="ECO:0000259" key="1">
    <source>
        <dbReference type="SMART" id="SM00829"/>
    </source>
</evidence>
<dbReference type="SUPFAM" id="SSF51735">
    <property type="entry name" value="NAD(P)-binding Rossmann-fold domains"/>
    <property type="match status" value="1"/>
</dbReference>
<sequence length="311" mass="31470">MRAVVVRSFGGPEVLEIANVAVPAPGRGQVRIRMTAASVNPVDLATRSGALTEAGLVEPREVLGIGWDVAGEIDALGQETTGFSLGDNVIGLSDRFDVSLGTHAEYVVLDASAVALAPRGTPATEAATLPLNGLTARQALDVVGLGPGQTLLVTGAAGAVGGFAVQLAVARGLRVVAVAGARDEALVRSLGAEFFVPRNASLADAVREFVPGGTHGVIDAAVLGVRALSAVRGGGAFVSVVAGGTPVPLRGVRVSAVWTRADGTQLAELVKLVEADAVTLRVANVHPLAEVALAHERLGRGGLRGRLVLVP</sequence>
<feature type="domain" description="Enoyl reductase (ER)" evidence="1">
    <location>
        <begin position="10"/>
        <end position="309"/>
    </location>
</feature>
<dbReference type="EMBL" id="VUOB01000063">
    <property type="protein sequence ID" value="KAA2254099.1"/>
    <property type="molecule type" value="Genomic_DNA"/>
</dbReference>
<dbReference type="InterPro" id="IPR036291">
    <property type="entry name" value="NAD(P)-bd_dom_sf"/>
</dbReference>
<dbReference type="Gene3D" id="3.90.180.10">
    <property type="entry name" value="Medium-chain alcohol dehydrogenases, catalytic domain"/>
    <property type="match status" value="1"/>
</dbReference>
<dbReference type="SMART" id="SM00829">
    <property type="entry name" value="PKS_ER"/>
    <property type="match status" value="1"/>
</dbReference>
<gene>
    <name evidence="2" type="ORF">F0L68_31325</name>
</gene>
<evidence type="ECO:0000313" key="2">
    <source>
        <dbReference type="EMBL" id="KAA2254099.1"/>
    </source>
</evidence>
<dbReference type="SUPFAM" id="SSF50129">
    <property type="entry name" value="GroES-like"/>
    <property type="match status" value="1"/>
</dbReference>
<accession>A0A5B2WUK9</accession>
<dbReference type="PANTHER" id="PTHR11695">
    <property type="entry name" value="ALCOHOL DEHYDROGENASE RELATED"/>
    <property type="match status" value="1"/>
</dbReference>
<organism evidence="2 3">
    <name type="scientific">Solihabitans fulvus</name>
    <dbReference type="NCBI Taxonomy" id="1892852"/>
    <lineage>
        <taxon>Bacteria</taxon>
        <taxon>Bacillati</taxon>
        <taxon>Actinomycetota</taxon>
        <taxon>Actinomycetes</taxon>
        <taxon>Pseudonocardiales</taxon>
        <taxon>Pseudonocardiaceae</taxon>
        <taxon>Solihabitans</taxon>
    </lineage>
</organism>
<dbReference type="RefSeq" id="WP_149853464.1">
    <property type="nucleotide sequence ID" value="NZ_VUOB01000063.1"/>
</dbReference>
<dbReference type="Gene3D" id="3.40.50.720">
    <property type="entry name" value="NAD(P)-binding Rossmann-like Domain"/>
    <property type="match status" value="1"/>
</dbReference>
<dbReference type="Proteomes" id="UP000323454">
    <property type="component" value="Unassembled WGS sequence"/>
</dbReference>
<dbReference type="GO" id="GO:0016491">
    <property type="term" value="F:oxidoreductase activity"/>
    <property type="evidence" value="ECO:0007669"/>
    <property type="project" value="InterPro"/>
</dbReference>
<dbReference type="InterPro" id="IPR020843">
    <property type="entry name" value="ER"/>
</dbReference>
<dbReference type="Pfam" id="PF08240">
    <property type="entry name" value="ADH_N"/>
    <property type="match status" value="1"/>
</dbReference>
<keyword evidence="3" id="KW-1185">Reference proteome</keyword>
<dbReference type="PANTHER" id="PTHR11695:SF294">
    <property type="entry name" value="RETICULON-4-INTERACTING PROTEIN 1, MITOCHONDRIAL"/>
    <property type="match status" value="1"/>
</dbReference>
<evidence type="ECO:0000313" key="3">
    <source>
        <dbReference type="Proteomes" id="UP000323454"/>
    </source>
</evidence>
<dbReference type="Pfam" id="PF13602">
    <property type="entry name" value="ADH_zinc_N_2"/>
    <property type="match status" value="1"/>
</dbReference>
<reference evidence="2 3" key="1">
    <citation type="submission" date="2019-09" db="EMBL/GenBank/DDBJ databases">
        <title>Goodfellowia gen. nov., a new genus of the Pseudonocardineae related to Actinoalloteichus, containing Goodfellowia coeruleoviolacea gen. nov., comb. nov. gen. nov., comb. nov.</title>
        <authorList>
            <person name="Labeda D."/>
        </authorList>
    </citation>
    <scope>NUCLEOTIDE SEQUENCE [LARGE SCALE GENOMIC DNA]</scope>
    <source>
        <strain evidence="2 3">AN110305</strain>
    </source>
</reference>
<dbReference type="InterPro" id="IPR013154">
    <property type="entry name" value="ADH-like_N"/>
</dbReference>
<name>A0A5B2WUK9_9PSEU</name>
<dbReference type="OrthoDB" id="9787435at2"/>
<dbReference type="CDD" id="cd05289">
    <property type="entry name" value="MDR_like_2"/>
    <property type="match status" value="1"/>
</dbReference>
<proteinExistence type="predicted"/>
<dbReference type="InterPro" id="IPR050700">
    <property type="entry name" value="YIM1/Zinc_Alcohol_DH_Fams"/>
</dbReference>
<comment type="caution">
    <text evidence="2">The sequence shown here is derived from an EMBL/GenBank/DDBJ whole genome shotgun (WGS) entry which is preliminary data.</text>
</comment>
<dbReference type="InterPro" id="IPR011032">
    <property type="entry name" value="GroES-like_sf"/>
</dbReference>
<dbReference type="AlphaFoldDB" id="A0A5B2WUK9"/>
<reference evidence="2 3" key="2">
    <citation type="submission" date="2019-09" db="EMBL/GenBank/DDBJ databases">
        <authorList>
            <person name="Jin C."/>
        </authorList>
    </citation>
    <scope>NUCLEOTIDE SEQUENCE [LARGE SCALE GENOMIC DNA]</scope>
    <source>
        <strain evidence="2 3">AN110305</strain>
    </source>
</reference>
<protein>
    <submittedName>
        <fullName evidence="2">NADP-dependent oxidoreductase</fullName>
    </submittedName>
</protein>